<evidence type="ECO:0000259" key="6">
    <source>
        <dbReference type="SMART" id="SM00534"/>
    </source>
</evidence>
<keyword evidence="8" id="KW-1185">Reference proteome</keyword>
<dbReference type="GO" id="GO:0005524">
    <property type="term" value="F:ATP binding"/>
    <property type="evidence" value="ECO:0007669"/>
    <property type="project" value="UniProtKB-KW"/>
</dbReference>
<accession>A0A383TWH8</accession>
<gene>
    <name evidence="7" type="primary">mutS2</name>
    <name evidence="7" type="ORF">SAMEA104719789_00658</name>
</gene>
<dbReference type="PIRSF" id="PIRSF005814">
    <property type="entry name" value="MutS_YshD"/>
    <property type="match status" value="1"/>
</dbReference>
<sequence>MMNIPDKTLEDLEFKKVLAEVKKYAKTERVAAVIEKLKPLENHQAALFRLKATNEFLTGIQSSTPFPFSDYDDIREELNNLDIENYQMPLAAFLAIRSQILQIKDLVKFLTRFEAYFPVFFHHIQKLNLENEILNHINQVFEKSGEIKNNATPRLAQIREGLKRTQRALSERFTGAMRHYNEFLDDIRESVIDGRRVLAVASMHRKKVPGRMVGTSKTGSISFIEPEAVLQSQRELDELTEDEKNEIKVILRELTALLAEYQEDLIAYQNFLFQMDLIASQAKYADEIQAILPKIHLKDKKMFLREAYHPVLWLKYKKEKKKIVPQSLGFDENNRLLLISGPNAGGKSITLKTIGLLQLMLQSGMLIPVHEKSEMCFFEKIFTDIGDNQSIDNQLSTYSYRLKQMHDFLYNTNDKTLLLIDEFGTGSDPELGGALAEVFLEEFYSMGAFGVFTTHYTNIKVLVEQWDAAKNASMLFDEKTLEPLFQLEVGQAGSSFTFEVAQKNKIPFRLINRAKKKIERNKVRLDKTILKLQQEKFNIQKTRNELEELRNASDEQKNQLEETQDRIQSKLVDFQRLYEKEQKNIQLGKRIEELADNYLKNKSRKKLIGDFLKLIETENAKKPKNHFQEKKVERRKQKALKREMQKQAENIEEIKKKVEAVEKKQTQAKIDKIKIGKRVRIKGSSSVGTVERVEGDSIVINYGKFLTKINVHEVESI</sequence>
<dbReference type="SMART" id="SM00533">
    <property type="entry name" value="MUTSd"/>
    <property type="match status" value="1"/>
</dbReference>
<protein>
    <submittedName>
        <fullName evidence="7">MutS2 protein</fullName>
    </submittedName>
</protein>
<evidence type="ECO:0000259" key="5">
    <source>
        <dbReference type="SMART" id="SM00533"/>
    </source>
</evidence>
<evidence type="ECO:0000256" key="2">
    <source>
        <dbReference type="ARBA" id="ARBA00022840"/>
    </source>
</evidence>
<evidence type="ECO:0000256" key="1">
    <source>
        <dbReference type="ARBA" id="ARBA00022741"/>
    </source>
</evidence>
<evidence type="ECO:0000256" key="4">
    <source>
        <dbReference type="SAM" id="Coils"/>
    </source>
</evidence>
<dbReference type="InterPro" id="IPR005747">
    <property type="entry name" value="MutS2"/>
</dbReference>
<dbReference type="PANTHER" id="PTHR48466:SF2">
    <property type="entry name" value="OS10G0509000 PROTEIN"/>
    <property type="match status" value="1"/>
</dbReference>
<dbReference type="SUPFAM" id="SSF48334">
    <property type="entry name" value="DNA repair protein MutS, domain III"/>
    <property type="match status" value="1"/>
</dbReference>
<dbReference type="GO" id="GO:0140664">
    <property type="term" value="F:ATP-dependent DNA damage sensor activity"/>
    <property type="evidence" value="ECO:0007669"/>
    <property type="project" value="InterPro"/>
</dbReference>
<dbReference type="InterPro" id="IPR027417">
    <property type="entry name" value="P-loop_NTPase"/>
</dbReference>
<evidence type="ECO:0000313" key="7">
    <source>
        <dbReference type="EMBL" id="SZD71608.1"/>
    </source>
</evidence>
<dbReference type="GO" id="GO:0016887">
    <property type="term" value="F:ATP hydrolysis activity"/>
    <property type="evidence" value="ECO:0007669"/>
    <property type="project" value="InterPro"/>
</dbReference>
<evidence type="ECO:0000256" key="3">
    <source>
        <dbReference type="ARBA" id="ARBA00023125"/>
    </source>
</evidence>
<dbReference type="EMBL" id="UNSC01000002">
    <property type="protein sequence ID" value="SZD71608.1"/>
    <property type="molecule type" value="Genomic_DNA"/>
</dbReference>
<dbReference type="Gene3D" id="3.40.50.300">
    <property type="entry name" value="P-loop containing nucleotide triphosphate hydrolases"/>
    <property type="match status" value="1"/>
</dbReference>
<dbReference type="InterPro" id="IPR007696">
    <property type="entry name" value="DNA_mismatch_repair_MutS_core"/>
</dbReference>
<dbReference type="InterPro" id="IPR036187">
    <property type="entry name" value="DNA_mismatch_repair_MutS_sf"/>
</dbReference>
<feature type="coiled-coil region" evidence="4">
    <location>
        <begin position="630"/>
        <end position="671"/>
    </location>
</feature>
<dbReference type="AlphaFoldDB" id="A0A383TWH8"/>
<name>A0A383TWH8_9FLAO</name>
<proteinExistence type="predicted"/>
<feature type="coiled-coil region" evidence="4">
    <location>
        <begin position="515"/>
        <end position="577"/>
    </location>
</feature>
<dbReference type="GO" id="GO:0045910">
    <property type="term" value="P:negative regulation of DNA recombination"/>
    <property type="evidence" value="ECO:0007669"/>
    <property type="project" value="InterPro"/>
</dbReference>
<dbReference type="RefSeq" id="WP_245952920.1">
    <property type="nucleotide sequence ID" value="NZ_UNSC01000002.1"/>
</dbReference>
<dbReference type="GO" id="GO:0030983">
    <property type="term" value="F:mismatched DNA binding"/>
    <property type="evidence" value="ECO:0007669"/>
    <property type="project" value="InterPro"/>
</dbReference>
<evidence type="ECO:0000313" key="8">
    <source>
        <dbReference type="Proteomes" id="UP000262142"/>
    </source>
</evidence>
<keyword evidence="4" id="KW-0175">Coiled coil</keyword>
<dbReference type="PANTHER" id="PTHR48466">
    <property type="entry name" value="OS10G0509000 PROTEIN-RELATED"/>
    <property type="match status" value="1"/>
</dbReference>
<dbReference type="GO" id="GO:0004519">
    <property type="term" value="F:endonuclease activity"/>
    <property type="evidence" value="ECO:0007669"/>
    <property type="project" value="InterPro"/>
</dbReference>
<dbReference type="InterPro" id="IPR000432">
    <property type="entry name" value="DNA_mismatch_repair_MutS_C"/>
</dbReference>
<dbReference type="Proteomes" id="UP000262142">
    <property type="component" value="Unassembled WGS sequence"/>
</dbReference>
<dbReference type="GO" id="GO:0006298">
    <property type="term" value="P:mismatch repair"/>
    <property type="evidence" value="ECO:0007669"/>
    <property type="project" value="InterPro"/>
</dbReference>
<organism evidence="7 8">
    <name type="scientific">Candidatus Ornithobacterium hominis</name>
    <dbReference type="NCBI Taxonomy" id="2497989"/>
    <lineage>
        <taxon>Bacteria</taxon>
        <taxon>Pseudomonadati</taxon>
        <taxon>Bacteroidota</taxon>
        <taxon>Flavobacteriia</taxon>
        <taxon>Flavobacteriales</taxon>
        <taxon>Weeksellaceae</taxon>
        <taxon>Ornithobacterium</taxon>
    </lineage>
</organism>
<keyword evidence="1" id="KW-0547">Nucleotide-binding</keyword>
<reference evidence="7 8" key="1">
    <citation type="submission" date="2018-09" db="EMBL/GenBank/DDBJ databases">
        <authorList>
            <consortium name="Pathogen Informatics"/>
        </authorList>
    </citation>
    <scope>NUCLEOTIDE SEQUENCE [LARGE SCALE GENOMIC DNA]</scope>
    <source>
        <strain evidence="7 8">OH-22767</strain>
    </source>
</reference>
<dbReference type="SMART" id="SM00534">
    <property type="entry name" value="MUTSac"/>
    <property type="match status" value="1"/>
</dbReference>
<feature type="domain" description="DNA mismatch repair proteins mutS family" evidence="6">
    <location>
        <begin position="334"/>
        <end position="519"/>
    </location>
</feature>
<dbReference type="Pfam" id="PF00488">
    <property type="entry name" value="MutS_V"/>
    <property type="match status" value="1"/>
</dbReference>
<feature type="domain" description="DNA mismatch repair protein MutS core" evidence="5">
    <location>
        <begin position="25"/>
        <end position="315"/>
    </location>
</feature>
<keyword evidence="2" id="KW-0067">ATP-binding</keyword>
<dbReference type="SUPFAM" id="SSF52540">
    <property type="entry name" value="P-loop containing nucleoside triphosphate hydrolases"/>
    <property type="match status" value="1"/>
</dbReference>
<dbReference type="InterPro" id="IPR045076">
    <property type="entry name" value="MutS"/>
</dbReference>
<dbReference type="NCBIfam" id="TIGR01069">
    <property type="entry name" value="mutS2"/>
    <property type="match status" value="1"/>
</dbReference>
<keyword evidence="3" id="KW-0238">DNA-binding</keyword>